<dbReference type="PANTHER" id="PTHR10380:SF218">
    <property type="entry name" value="ADULT CUTICLE PROTEIN 65AA-RELATED"/>
    <property type="match status" value="1"/>
</dbReference>
<sequence length="108" mass="11267">MKSFIVLALFVAAALAGPVSHSSDADAQVVRYDSDNIGVGGYNYAVETSNGISAQEQGQLKNAGSENEAIEVRGQFSYTGPDGVVYTVTYVADENGFQPQGAHLPVAP</sequence>
<dbReference type="InterPro" id="IPR031311">
    <property type="entry name" value="CHIT_BIND_RR_consensus"/>
</dbReference>
<evidence type="ECO:0000256" key="2">
    <source>
        <dbReference type="ARBA" id="ARBA00022729"/>
    </source>
</evidence>
<dbReference type="PRINTS" id="PR00947">
    <property type="entry name" value="CUTICLE"/>
</dbReference>
<keyword evidence="2 4" id="KW-0732">Signal</keyword>
<dbReference type="EMBL" id="OU963901">
    <property type="protein sequence ID" value="CAH0407171.1"/>
    <property type="molecule type" value="Genomic_DNA"/>
</dbReference>
<name>A0ABN8BBC8_CHISP</name>
<dbReference type="PANTHER" id="PTHR10380">
    <property type="entry name" value="CUTICLE PROTEIN"/>
    <property type="match status" value="1"/>
</dbReference>
<dbReference type="PROSITE" id="PS51155">
    <property type="entry name" value="CHIT_BIND_RR_2"/>
    <property type="match status" value="1"/>
</dbReference>
<accession>A0ABN8BBC8</accession>
<feature type="signal peptide" evidence="4">
    <location>
        <begin position="1"/>
        <end position="16"/>
    </location>
</feature>
<dbReference type="Pfam" id="PF00379">
    <property type="entry name" value="Chitin_bind_4"/>
    <property type="match status" value="1"/>
</dbReference>
<evidence type="ECO:0000256" key="3">
    <source>
        <dbReference type="PROSITE-ProRule" id="PRU00497"/>
    </source>
</evidence>
<dbReference type="InterPro" id="IPR050468">
    <property type="entry name" value="Cuticle_Struct_Prot"/>
</dbReference>
<protein>
    <submittedName>
        <fullName evidence="5">Uncharacterized protein</fullName>
    </submittedName>
</protein>
<evidence type="ECO:0000256" key="1">
    <source>
        <dbReference type="ARBA" id="ARBA00022460"/>
    </source>
</evidence>
<evidence type="ECO:0000313" key="5">
    <source>
        <dbReference type="EMBL" id="CAH0407171.1"/>
    </source>
</evidence>
<keyword evidence="1 3" id="KW-0193">Cuticle</keyword>
<evidence type="ECO:0000313" key="6">
    <source>
        <dbReference type="Proteomes" id="UP001153292"/>
    </source>
</evidence>
<dbReference type="Proteomes" id="UP001153292">
    <property type="component" value="Chromosome 8"/>
</dbReference>
<keyword evidence="6" id="KW-1185">Reference proteome</keyword>
<evidence type="ECO:0000256" key="4">
    <source>
        <dbReference type="SAM" id="SignalP"/>
    </source>
</evidence>
<dbReference type="InterPro" id="IPR000618">
    <property type="entry name" value="Insect_cuticle"/>
</dbReference>
<proteinExistence type="predicted"/>
<reference evidence="5" key="1">
    <citation type="submission" date="2021-12" db="EMBL/GenBank/DDBJ databases">
        <authorList>
            <person name="King R."/>
        </authorList>
    </citation>
    <scope>NUCLEOTIDE SEQUENCE</scope>
</reference>
<gene>
    <name evidence="5" type="ORF">CHILSU_LOCUS10567</name>
</gene>
<dbReference type="PROSITE" id="PS00233">
    <property type="entry name" value="CHIT_BIND_RR_1"/>
    <property type="match status" value="1"/>
</dbReference>
<organism evidence="5 6">
    <name type="scientific">Chilo suppressalis</name>
    <name type="common">Asiatic rice borer moth</name>
    <dbReference type="NCBI Taxonomy" id="168631"/>
    <lineage>
        <taxon>Eukaryota</taxon>
        <taxon>Metazoa</taxon>
        <taxon>Ecdysozoa</taxon>
        <taxon>Arthropoda</taxon>
        <taxon>Hexapoda</taxon>
        <taxon>Insecta</taxon>
        <taxon>Pterygota</taxon>
        <taxon>Neoptera</taxon>
        <taxon>Endopterygota</taxon>
        <taxon>Lepidoptera</taxon>
        <taxon>Glossata</taxon>
        <taxon>Ditrysia</taxon>
        <taxon>Pyraloidea</taxon>
        <taxon>Crambidae</taxon>
        <taxon>Crambinae</taxon>
        <taxon>Chilo</taxon>
    </lineage>
</organism>
<feature type="chain" id="PRO_5046182915" evidence="4">
    <location>
        <begin position="17"/>
        <end position="108"/>
    </location>
</feature>